<dbReference type="InterPro" id="IPR019734">
    <property type="entry name" value="TPR_rpt"/>
</dbReference>
<keyword evidence="1" id="KW-0677">Repeat</keyword>
<reference evidence="4 5" key="2">
    <citation type="journal article" date="2015" name="PLoS ONE">
        <title>Whole-Genome Optical Mapping and Finished Genome Sequence of Sphingobacterium deserti sp. nov., a New Species Isolated from the Western Desert of China.</title>
        <authorList>
            <person name="Teng C."/>
            <person name="Zhou Z."/>
            <person name="Molnar I."/>
            <person name="Li X."/>
            <person name="Tang R."/>
            <person name="Chen M."/>
            <person name="Wang L."/>
            <person name="Su S."/>
            <person name="Zhang W."/>
            <person name="Lin M."/>
        </authorList>
    </citation>
    <scope>NUCLEOTIDE SEQUENCE [LARGE SCALE GENOMIC DNA]</scope>
    <source>
        <strain evidence="5">ACCC05744</strain>
    </source>
</reference>
<evidence type="ECO:0000256" key="3">
    <source>
        <dbReference type="PROSITE-ProRule" id="PRU00339"/>
    </source>
</evidence>
<protein>
    <submittedName>
        <fullName evidence="4">Tetratricopeptide TPR_2 repeat-containing protein</fullName>
    </submittedName>
</protein>
<dbReference type="GO" id="GO:0009279">
    <property type="term" value="C:cell outer membrane"/>
    <property type="evidence" value="ECO:0007669"/>
    <property type="project" value="TreeGrafter"/>
</dbReference>
<dbReference type="STRING" id="1229276.DI53_2379"/>
<dbReference type="Pfam" id="PF13181">
    <property type="entry name" value="TPR_8"/>
    <property type="match status" value="1"/>
</dbReference>
<dbReference type="OrthoDB" id="9814220at2"/>
<organism evidence="4 5">
    <name type="scientific">Sphingobacterium deserti</name>
    <dbReference type="NCBI Taxonomy" id="1229276"/>
    <lineage>
        <taxon>Bacteria</taxon>
        <taxon>Pseudomonadati</taxon>
        <taxon>Bacteroidota</taxon>
        <taxon>Sphingobacteriia</taxon>
        <taxon>Sphingobacteriales</taxon>
        <taxon>Sphingobacteriaceae</taxon>
        <taxon>Sphingobacterium</taxon>
    </lineage>
</organism>
<name>A0A0B8T7T5_9SPHI</name>
<dbReference type="GO" id="GO:0046813">
    <property type="term" value="P:receptor-mediated virion attachment to host cell"/>
    <property type="evidence" value="ECO:0007669"/>
    <property type="project" value="TreeGrafter"/>
</dbReference>
<dbReference type="PANTHER" id="PTHR44858:SF1">
    <property type="entry name" value="UDP-N-ACETYLGLUCOSAMINE--PEPTIDE N-ACETYLGLUCOSAMINYLTRANSFERASE SPINDLY-RELATED"/>
    <property type="match status" value="1"/>
</dbReference>
<dbReference type="Pfam" id="PF13429">
    <property type="entry name" value="TPR_15"/>
    <property type="match status" value="1"/>
</dbReference>
<dbReference type="EMBL" id="JJMU01000035">
    <property type="protein sequence ID" value="KGE13850.1"/>
    <property type="molecule type" value="Genomic_DNA"/>
</dbReference>
<dbReference type="PATRIC" id="fig|1229276.3.peg.2442"/>
<gene>
    <name evidence="4" type="ORF">DI53_2379</name>
</gene>
<proteinExistence type="predicted"/>
<feature type="repeat" description="TPR" evidence="3">
    <location>
        <begin position="70"/>
        <end position="103"/>
    </location>
</feature>
<feature type="repeat" description="TPR" evidence="3">
    <location>
        <begin position="520"/>
        <end position="553"/>
    </location>
</feature>
<dbReference type="Gene3D" id="1.25.40.10">
    <property type="entry name" value="Tetratricopeptide repeat domain"/>
    <property type="match status" value="3"/>
</dbReference>
<dbReference type="SMART" id="SM00028">
    <property type="entry name" value="TPR"/>
    <property type="match status" value="8"/>
</dbReference>
<evidence type="ECO:0000256" key="2">
    <source>
        <dbReference type="ARBA" id="ARBA00022803"/>
    </source>
</evidence>
<dbReference type="PANTHER" id="PTHR44858">
    <property type="entry name" value="TETRATRICOPEPTIDE REPEAT PROTEIN 6"/>
    <property type="match status" value="1"/>
</dbReference>
<keyword evidence="5" id="KW-1185">Reference proteome</keyword>
<dbReference type="Proteomes" id="UP000031802">
    <property type="component" value="Unassembled WGS sequence"/>
</dbReference>
<keyword evidence="2 3" id="KW-0802">TPR repeat</keyword>
<evidence type="ECO:0000313" key="5">
    <source>
        <dbReference type="Proteomes" id="UP000031802"/>
    </source>
</evidence>
<dbReference type="SUPFAM" id="SSF48452">
    <property type="entry name" value="TPR-like"/>
    <property type="match status" value="2"/>
</dbReference>
<reference evidence="5" key="1">
    <citation type="submission" date="2014-04" db="EMBL/GenBank/DDBJ databases">
        <title>Whole-Genome optical mapping and complete genome sequence of Sphingobacterium deserti sp. nov., a new spaces isolated from desert in the west of China.</title>
        <authorList>
            <person name="Teng C."/>
            <person name="Zhou Z."/>
            <person name="Li X."/>
            <person name="Chen M."/>
            <person name="Lin M."/>
            <person name="Wang L."/>
            <person name="Su S."/>
            <person name="Zhang C."/>
            <person name="Zhang W."/>
        </authorList>
    </citation>
    <scope>NUCLEOTIDE SEQUENCE [LARGE SCALE GENOMIC DNA]</scope>
    <source>
        <strain evidence="5">ACCC05744</strain>
    </source>
</reference>
<dbReference type="AlphaFoldDB" id="A0A0B8T7T5"/>
<accession>A0A0B8T7T5</accession>
<dbReference type="InterPro" id="IPR011990">
    <property type="entry name" value="TPR-like_helical_dom_sf"/>
</dbReference>
<sequence length="572" mass="64108">MKINKRFVCFGIAIFIGLSLGVEVKGQQVVVGDKPYKNDLTLVESKLRIGDLPGAIATLDTIIANYPDAAEVYYAKALLFGQARNLEVAIPLAEKAFEIEPKNLLFANYLVELHKSSANLSAAIPVVDRVISVYPDNASLYREKIMLLHATKQTDGALASYDEAVKRFGKSDSLDVIKAEILVDTKRQDEAVTLLNPWVDKSSSIRQVYSTLAFIYLDKKQPKKAVEILNKGLNNSKDDLLYLDLADAYTGEGKSKPAFDALKQAFESANVDYADKYRAMFTMLSGKSNLELEQIQELANILVLKYPRVADSHVAKGDILWRRGKLQEARSLFLTAIGINRGHIDAWRMLMNVELALNEADHAIAHGFEALESNPNNPMLLYFTGLAYMVKDDTDNARKMMESALDNSGQENTYLQSLIYAGLGDLYHKLKMAEVSDVAYEEAIKLDSTNATAMNNYAYYLSERNEKLDVAEKFSKQSNELEPSSATFQDTYAWVLFKQEKYKESLKWIEKAVRGSSPSAVLYDHYGDILYKNGNTKEAVKQWQKALSMQDAGSSLDLEKLKSKVEKKSYVE</sequence>
<dbReference type="InterPro" id="IPR050498">
    <property type="entry name" value="Ycf3"/>
</dbReference>
<evidence type="ECO:0000313" key="4">
    <source>
        <dbReference type="EMBL" id="KGE13850.1"/>
    </source>
</evidence>
<dbReference type="Pfam" id="PF13432">
    <property type="entry name" value="TPR_16"/>
    <property type="match status" value="1"/>
</dbReference>
<dbReference type="eggNOG" id="COG0457">
    <property type="taxonomic scope" value="Bacteria"/>
</dbReference>
<comment type="caution">
    <text evidence="4">The sequence shown here is derived from an EMBL/GenBank/DDBJ whole genome shotgun (WGS) entry which is preliminary data.</text>
</comment>
<evidence type="ECO:0000256" key="1">
    <source>
        <dbReference type="ARBA" id="ARBA00022737"/>
    </source>
</evidence>
<dbReference type="PROSITE" id="PS50005">
    <property type="entry name" value="TPR"/>
    <property type="match status" value="2"/>
</dbReference>
<dbReference type="RefSeq" id="WP_052072355.1">
    <property type="nucleotide sequence ID" value="NZ_JJMU01000035.1"/>
</dbReference>